<evidence type="ECO:0000259" key="2">
    <source>
        <dbReference type="PROSITE" id="PS50927"/>
    </source>
</evidence>
<accession>A0A9E6XZ88</accession>
<evidence type="ECO:0000256" key="1">
    <source>
        <dbReference type="SAM" id="MobiDB-lite"/>
    </source>
</evidence>
<dbReference type="EMBL" id="CP087164">
    <property type="protein sequence ID" value="UGS36758.1"/>
    <property type="molecule type" value="Genomic_DNA"/>
</dbReference>
<dbReference type="Gene3D" id="2.90.10.10">
    <property type="entry name" value="Bulb-type lectin domain"/>
    <property type="match status" value="2"/>
</dbReference>
<dbReference type="InterPro" id="IPR036426">
    <property type="entry name" value="Bulb-type_lectin_dom_sf"/>
</dbReference>
<organism evidence="3 4">
    <name type="scientific">Capillimicrobium parvum</name>
    <dbReference type="NCBI Taxonomy" id="2884022"/>
    <lineage>
        <taxon>Bacteria</taxon>
        <taxon>Bacillati</taxon>
        <taxon>Actinomycetota</taxon>
        <taxon>Thermoleophilia</taxon>
        <taxon>Solirubrobacterales</taxon>
        <taxon>Capillimicrobiaceae</taxon>
        <taxon>Capillimicrobium</taxon>
    </lineage>
</organism>
<gene>
    <name evidence="3" type="ORF">DSM104329_03167</name>
</gene>
<keyword evidence="4" id="KW-1185">Reference proteome</keyword>
<dbReference type="KEGG" id="sbae:DSM104329_03167"/>
<dbReference type="RefSeq" id="WP_259310823.1">
    <property type="nucleotide sequence ID" value="NZ_CP087164.1"/>
</dbReference>
<dbReference type="AlphaFoldDB" id="A0A9E6XZ88"/>
<feature type="domain" description="Bulb-type lectin" evidence="2">
    <location>
        <begin position="598"/>
        <end position="711"/>
    </location>
</feature>
<feature type="domain" description="Bulb-type lectin" evidence="2">
    <location>
        <begin position="788"/>
        <end position="885"/>
    </location>
</feature>
<proteinExistence type="predicted"/>
<feature type="region of interest" description="Disordered" evidence="1">
    <location>
        <begin position="312"/>
        <end position="333"/>
    </location>
</feature>
<reference evidence="3" key="1">
    <citation type="journal article" date="2022" name="Int. J. Syst. Evol. Microbiol.">
        <title>Pseudomonas aegrilactucae sp. nov. and Pseudomonas morbosilactucae sp. nov., pathogens causing bacterial rot of lettuce in Japan.</title>
        <authorList>
            <person name="Sawada H."/>
            <person name="Fujikawa T."/>
            <person name="Satou M."/>
        </authorList>
    </citation>
    <scope>NUCLEOTIDE SEQUENCE</scope>
    <source>
        <strain evidence="3">0166_1</strain>
    </source>
</reference>
<dbReference type="Proteomes" id="UP001162834">
    <property type="component" value="Chromosome"/>
</dbReference>
<evidence type="ECO:0000313" key="3">
    <source>
        <dbReference type="EMBL" id="UGS36758.1"/>
    </source>
</evidence>
<sequence>MSSGASGRLRPRPRTGALVAVAALALALALAVTSLLAAASTASADLGPGSRNALRLGHGDAIRLAMPLPTVVRDVRIIHAKHKALRARVRIRYRAANWKGGRGVARDRVMVTFRVARRLLTTGPDPSAPRWHKAIVHQLRHRTVERTYTVRIPTRHAAFLRKRGAFAKDAERRRDARRLLWADVQQDRDFLHVDGHRDWREGNASNAAGLRSSTTRRAAGPTARAAGNDGCGANSPCGTLTVQNQTANGVYGPTSPYADAGGGPGTLGVTANDVGMPLAVSGTALQCFYQGGVGNSNPAGFANYDAQGDPQAYGPGTVANGADGEPASSGTAVTQPIAADDSIASASNNQIATASGFLTGILDEVVNFEAFALNTYTPSVGGLAMIVMGESSLPIPSPGAVVSAGLNIAEAVIANSCDGNLNLIGFAAAEPGGGLAAASISASKEGFAPATTPVAGATSGTAGSAIAGTQLNPSQSMFNGSTLYLQPDMGGGGVQGNVANSSDNQNFIDLVWTNFDPCQYAANVNQVEQLQGNCHVGPVASPTVTSDTGDVDCGTNNAQCPFPAADFPAGAATLPTTPIGVTAPSQAPATTLGVNECATVMAAGDALPSGQSISSPSGLFTLTMQADGTLALSQNGASGSATQLWTSSGTPVAGAFAAMQTGGSLAVVAAPTTVTYTSNTTTTGTPYLAVQNDGNLVVYDNATGTAVWASNTQVATCSTPGPASSPTSTTPVTTTSANGCATLLAAGDTRYLAGTQIVSPNGQYTLGFTGALFLYPTSQGIDKWTFSSQALYPNPAATVGGGVPEGTSNSYVVMQTDGNLVVYYPGPSLYDPGSDGPSVAFATNTSGSPGAYLAVQNDGNLVLYDASNTALWATNTVSGAPCPPP</sequence>
<dbReference type="InterPro" id="IPR001480">
    <property type="entry name" value="Bulb-type_lectin_dom"/>
</dbReference>
<dbReference type="SUPFAM" id="SSF51110">
    <property type="entry name" value="alpha-D-mannose-specific plant lectins"/>
    <property type="match status" value="2"/>
</dbReference>
<protein>
    <recommendedName>
        <fullName evidence="2">Bulb-type lectin domain-containing protein</fullName>
    </recommendedName>
</protein>
<name>A0A9E6XZ88_9ACTN</name>
<dbReference type="SMART" id="SM00108">
    <property type="entry name" value="B_lectin"/>
    <property type="match status" value="2"/>
</dbReference>
<dbReference type="PROSITE" id="PS50927">
    <property type="entry name" value="BULB_LECTIN"/>
    <property type="match status" value="2"/>
</dbReference>
<evidence type="ECO:0000313" key="4">
    <source>
        <dbReference type="Proteomes" id="UP001162834"/>
    </source>
</evidence>